<dbReference type="EMBL" id="GBRH01263690">
    <property type="protein sequence ID" value="JAD34205.1"/>
    <property type="molecule type" value="Transcribed_RNA"/>
</dbReference>
<reference evidence="1" key="1">
    <citation type="submission" date="2014-09" db="EMBL/GenBank/DDBJ databases">
        <authorList>
            <person name="Magalhaes I.L.F."/>
            <person name="Oliveira U."/>
            <person name="Santos F.R."/>
            <person name="Vidigal T.H.D.A."/>
            <person name="Brescovit A.D."/>
            <person name="Santos A.J."/>
        </authorList>
    </citation>
    <scope>NUCLEOTIDE SEQUENCE</scope>
    <source>
        <tissue evidence="1">Shoot tissue taken approximately 20 cm above the soil surface</tissue>
    </source>
</reference>
<name>A0A0A8ZBV7_ARUDO</name>
<evidence type="ECO:0000313" key="1">
    <source>
        <dbReference type="EMBL" id="JAD34205.1"/>
    </source>
</evidence>
<organism evidence="1">
    <name type="scientific">Arundo donax</name>
    <name type="common">Giant reed</name>
    <name type="synonym">Donax arundinaceus</name>
    <dbReference type="NCBI Taxonomy" id="35708"/>
    <lineage>
        <taxon>Eukaryota</taxon>
        <taxon>Viridiplantae</taxon>
        <taxon>Streptophyta</taxon>
        <taxon>Embryophyta</taxon>
        <taxon>Tracheophyta</taxon>
        <taxon>Spermatophyta</taxon>
        <taxon>Magnoliopsida</taxon>
        <taxon>Liliopsida</taxon>
        <taxon>Poales</taxon>
        <taxon>Poaceae</taxon>
        <taxon>PACMAD clade</taxon>
        <taxon>Arundinoideae</taxon>
        <taxon>Arundineae</taxon>
        <taxon>Arundo</taxon>
    </lineage>
</organism>
<protein>
    <submittedName>
        <fullName evidence="1">Uncharacterized protein</fullName>
    </submittedName>
</protein>
<accession>A0A0A8ZBV7</accession>
<proteinExistence type="predicted"/>
<sequence length="33" mass="3839">MLRQLYYHMICSLAGKVNALSMLRPLECHALVY</sequence>
<reference evidence="1" key="2">
    <citation type="journal article" date="2015" name="Data Brief">
        <title>Shoot transcriptome of the giant reed, Arundo donax.</title>
        <authorList>
            <person name="Barrero R.A."/>
            <person name="Guerrero F.D."/>
            <person name="Moolhuijzen P."/>
            <person name="Goolsby J.A."/>
            <person name="Tidwell J."/>
            <person name="Bellgard S.E."/>
            <person name="Bellgard M.I."/>
        </authorList>
    </citation>
    <scope>NUCLEOTIDE SEQUENCE</scope>
    <source>
        <tissue evidence="1">Shoot tissue taken approximately 20 cm above the soil surface</tissue>
    </source>
</reference>
<dbReference type="AlphaFoldDB" id="A0A0A8ZBV7"/>